<organism evidence="1 2">
    <name type="scientific">Leptospira noguchii serovar Panama str. CZ214</name>
    <dbReference type="NCBI Taxonomy" id="1001595"/>
    <lineage>
        <taxon>Bacteria</taxon>
        <taxon>Pseudomonadati</taxon>
        <taxon>Spirochaetota</taxon>
        <taxon>Spirochaetia</taxon>
        <taxon>Leptospirales</taxon>
        <taxon>Leptospiraceae</taxon>
        <taxon>Leptospira</taxon>
    </lineage>
</organism>
<name>T0FCV6_9LEPT</name>
<dbReference type="EMBL" id="AKWY02000023">
    <property type="protein sequence ID" value="EQA71033.1"/>
    <property type="molecule type" value="Genomic_DNA"/>
</dbReference>
<protein>
    <submittedName>
        <fullName evidence="1">Uncharacterized protein</fullName>
    </submittedName>
</protein>
<accession>T0FCV6</accession>
<dbReference type="Proteomes" id="UP000015442">
    <property type="component" value="Unassembled WGS sequence"/>
</dbReference>
<sequence>MILVKLASKVLLGIVQKFVFGNGSSFYHHRLGKQFFLEPI</sequence>
<comment type="caution">
    <text evidence="1">The sequence shown here is derived from an EMBL/GenBank/DDBJ whole genome shotgun (WGS) entry which is preliminary data.</text>
</comment>
<proteinExistence type="predicted"/>
<reference evidence="1 2" key="1">
    <citation type="submission" date="2013-05" db="EMBL/GenBank/DDBJ databases">
        <authorList>
            <person name="Harkins D.M."/>
            <person name="Durkin A.S."/>
            <person name="Brinkac L.M."/>
            <person name="Haft D.H."/>
            <person name="Selengut J.D."/>
            <person name="Sanka R."/>
            <person name="DePew J."/>
            <person name="Purushe J."/>
            <person name="Hartskeerl R.A."/>
            <person name="Ahmed A."/>
            <person name="van der Linden H."/>
            <person name="Goris M.G.A."/>
            <person name="Vinetz J.M."/>
            <person name="Sutton G.G."/>
            <person name="Nierman W.C."/>
            <person name="Fouts D.E."/>
        </authorList>
    </citation>
    <scope>NUCLEOTIDE SEQUENCE [LARGE SCALE GENOMIC DNA]</scope>
    <source>
        <strain evidence="1 2">CZ214</strain>
    </source>
</reference>
<evidence type="ECO:0000313" key="2">
    <source>
        <dbReference type="Proteomes" id="UP000015442"/>
    </source>
</evidence>
<gene>
    <name evidence="1" type="ORF">LEP1GSC059_3105</name>
</gene>
<evidence type="ECO:0000313" key="1">
    <source>
        <dbReference type="EMBL" id="EQA71033.1"/>
    </source>
</evidence>
<dbReference type="AlphaFoldDB" id="T0FCV6"/>